<evidence type="ECO:0000313" key="7">
    <source>
        <dbReference type="Proteomes" id="UP001141327"/>
    </source>
</evidence>
<sequence>MDFPHVDTSLCTGCGTCASNCPIDGLWKLVENKAVFTDDRAADCIHCDTCKNNCPAGAITFSS</sequence>
<dbReference type="InterPro" id="IPR017900">
    <property type="entry name" value="4Fe4S_Fe_S_CS"/>
</dbReference>
<protein>
    <submittedName>
        <fullName evidence="6">4Fe4S ferredoxin</fullName>
    </submittedName>
</protein>
<dbReference type="Gene3D" id="3.30.70.20">
    <property type="match status" value="1"/>
</dbReference>
<dbReference type="PANTHER" id="PTHR43687">
    <property type="entry name" value="ADENYLYLSULFATE REDUCTASE, BETA SUBUNIT"/>
    <property type="match status" value="1"/>
</dbReference>
<dbReference type="PROSITE" id="PS00198">
    <property type="entry name" value="4FE4S_FER_1"/>
    <property type="match status" value="2"/>
</dbReference>
<dbReference type="PROSITE" id="PS51379">
    <property type="entry name" value="4FE4S_FER_2"/>
    <property type="match status" value="2"/>
</dbReference>
<proteinExistence type="predicted"/>
<accession>A0ABQ8UHF8</accession>
<gene>
    <name evidence="6" type="ORF">PAPYR_13543</name>
</gene>
<dbReference type="PANTHER" id="PTHR43687:SF1">
    <property type="entry name" value="FERREDOXIN III"/>
    <property type="match status" value="1"/>
</dbReference>
<dbReference type="InterPro" id="IPR050572">
    <property type="entry name" value="Fe-S_Ferredoxin"/>
</dbReference>
<dbReference type="Pfam" id="PF13187">
    <property type="entry name" value="Fer4_9"/>
    <property type="match status" value="1"/>
</dbReference>
<reference evidence="6" key="1">
    <citation type="journal article" date="2022" name="bioRxiv">
        <title>Genomics of Preaxostyla Flagellates Illuminates Evolutionary Transitions and the Path Towards Mitochondrial Loss.</title>
        <authorList>
            <person name="Novak L.V.F."/>
            <person name="Treitli S.C."/>
            <person name="Pyrih J."/>
            <person name="Halakuc P."/>
            <person name="Pipaliya S.V."/>
            <person name="Vacek V."/>
            <person name="Brzon O."/>
            <person name="Soukal P."/>
            <person name="Eme L."/>
            <person name="Dacks J.B."/>
            <person name="Karnkowska A."/>
            <person name="Elias M."/>
            <person name="Hampl V."/>
        </authorList>
    </citation>
    <scope>NUCLEOTIDE SEQUENCE</scope>
    <source>
        <strain evidence="6">RCP-MX</strain>
    </source>
</reference>
<dbReference type="EMBL" id="JAPMOS010000059">
    <property type="protein sequence ID" value="KAJ4456860.1"/>
    <property type="molecule type" value="Genomic_DNA"/>
</dbReference>
<name>A0ABQ8UHF8_9EUKA</name>
<evidence type="ECO:0000256" key="4">
    <source>
        <dbReference type="ARBA" id="ARBA00023014"/>
    </source>
</evidence>
<evidence type="ECO:0000256" key="1">
    <source>
        <dbReference type="ARBA" id="ARBA00022485"/>
    </source>
</evidence>
<evidence type="ECO:0000256" key="3">
    <source>
        <dbReference type="ARBA" id="ARBA00023004"/>
    </source>
</evidence>
<evidence type="ECO:0000259" key="5">
    <source>
        <dbReference type="PROSITE" id="PS51379"/>
    </source>
</evidence>
<dbReference type="SUPFAM" id="SSF54862">
    <property type="entry name" value="4Fe-4S ferredoxins"/>
    <property type="match status" value="1"/>
</dbReference>
<keyword evidence="2" id="KW-0479">Metal-binding</keyword>
<feature type="domain" description="4Fe-4S ferredoxin-type" evidence="5">
    <location>
        <begin position="2"/>
        <end position="32"/>
    </location>
</feature>
<dbReference type="Proteomes" id="UP001141327">
    <property type="component" value="Unassembled WGS sequence"/>
</dbReference>
<feature type="domain" description="4Fe-4S ferredoxin-type" evidence="5">
    <location>
        <begin position="33"/>
        <end position="63"/>
    </location>
</feature>
<keyword evidence="4" id="KW-0411">Iron-sulfur</keyword>
<keyword evidence="1" id="KW-0004">4Fe-4S</keyword>
<evidence type="ECO:0000313" key="6">
    <source>
        <dbReference type="EMBL" id="KAJ4456860.1"/>
    </source>
</evidence>
<organism evidence="6 7">
    <name type="scientific">Paratrimastix pyriformis</name>
    <dbReference type="NCBI Taxonomy" id="342808"/>
    <lineage>
        <taxon>Eukaryota</taxon>
        <taxon>Metamonada</taxon>
        <taxon>Preaxostyla</taxon>
        <taxon>Paratrimastigidae</taxon>
        <taxon>Paratrimastix</taxon>
    </lineage>
</organism>
<dbReference type="InterPro" id="IPR017896">
    <property type="entry name" value="4Fe4S_Fe-S-bd"/>
</dbReference>
<evidence type="ECO:0000256" key="2">
    <source>
        <dbReference type="ARBA" id="ARBA00022723"/>
    </source>
</evidence>
<comment type="caution">
    <text evidence="6">The sequence shown here is derived from an EMBL/GenBank/DDBJ whole genome shotgun (WGS) entry which is preliminary data.</text>
</comment>
<keyword evidence="3" id="KW-0408">Iron</keyword>
<keyword evidence="7" id="KW-1185">Reference proteome</keyword>